<dbReference type="GO" id="GO:0006450">
    <property type="term" value="P:regulation of translational fidelity"/>
    <property type="evidence" value="ECO:0007669"/>
    <property type="project" value="TreeGrafter"/>
</dbReference>
<dbReference type="Pfam" id="PF01300">
    <property type="entry name" value="Sua5_yciO_yrdC"/>
    <property type="match status" value="1"/>
</dbReference>
<dbReference type="PANTHER" id="PTHR17490:SF16">
    <property type="entry name" value="THREONYLCARBAMOYL-AMP SYNTHASE"/>
    <property type="match status" value="1"/>
</dbReference>
<dbReference type="InterPro" id="IPR006070">
    <property type="entry name" value="Sua5-like_dom"/>
</dbReference>
<comment type="subcellular location">
    <subcellularLocation>
        <location evidence="1">Cytoplasm</location>
    </subcellularLocation>
</comment>
<name>A0A855X5I5_9BACT</name>
<comment type="similarity">
    <text evidence="2">Belongs to the SUA5 family.</text>
</comment>
<comment type="catalytic activity">
    <reaction evidence="11">
        <text>L-threonine + hydrogencarbonate + ATP = L-threonylcarbamoyladenylate + diphosphate + H2O</text>
        <dbReference type="Rhea" id="RHEA:36407"/>
        <dbReference type="ChEBI" id="CHEBI:15377"/>
        <dbReference type="ChEBI" id="CHEBI:17544"/>
        <dbReference type="ChEBI" id="CHEBI:30616"/>
        <dbReference type="ChEBI" id="CHEBI:33019"/>
        <dbReference type="ChEBI" id="CHEBI:57926"/>
        <dbReference type="ChEBI" id="CHEBI:73682"/>
        <dbReference type="EC" id="2.7.7.87"/>
    </reaction>
</comment>
<keyword evidence="8" id="KW-0547">Nucleotide-binding</keyword>
<accession>A0A855X5I5</accession>
<gene>
    <name evidence="13" type="ORF">C3F09_03250</name>
</gene>
<dbReference type="GO" id="GO:0000049">
    <property type="term" value="F:tRNA binding"/>
    <property type="evidence" value="ECO:0007669"/>
    <property type="project" value="TreeGrafter"/>
</dbReference>
<dbReference type="NCBIfam" id="TIGR00057">
    <property type="entry name" value="L-threonylcarbamoyladenylate synthase"/>
    <property type="match status" value="1"/>
</dbReference>
<evidence type="ECO:0000313" key="13">
    <source>
        <dbReference type="EMBL" id="PWB74718.1"/>
    </source>
</evidence>
<dbReference type="PROSITE" id="PS51163">
    <property type="entry name" value="YRDC"/>
    <property type="match status" value="1"/>
</dbReference>
<dbReference type="Gene3D" id="3.90.870.10">
    <property type="entry name" value="DHBP synthase"/>
    <property type="match status" value="1"/>
</dbReference>
<dbReference type="GO" id="GO:0005524">
    <property type="term" value="F:ATP binding"/>
    <property type="evidence" value="ECO:0007669"/>
    <property type="project" value="UniProtKB-KW"/>
</dbReference>
<keyword evidence="9" id="KW-0067">ATP-binding</keyword>
<dbReference type="PANTHER" id="PTHR17490">
    <property type="entry name" value="SUA5"/>
    <property type="match status" value="1"/>
</dbReference>
<dbReference type="GO" id="GO:0005737">
    <property type="term" value="C:cytoplasm"/>
    <property type="evidence" value="ECO:0007669"/>
    <property type="project" value="UniProtKB-SubCell"/>
</dbReference>
<evidence type="ECO:0000256" key="9">
    <source>
        <dbReference type="ARBA" id="ARBA00022840"/>
    </source>
</evidence>
<dbReference type="InterPro" id="IPR050156">
    <property type="entry name" value="TC-AMP_synthase_SUA5"/>
</dbReference>
<sequence length="239" mass="26011">MSSDRCMRAPLLRHHPTPRPVPMISMTEIPVFRIDPVHPEPEVIRRAIEALTAGDLVVAPTETRYGLLARADSDRAIERVYEAKGRGLLRPTALFVQNESGLRELGDMTAQAERLMKAFLPGPLTLVLRSRVDWAPPRVMDGLIGIRWSSSAVIRELVRQIAFPVTATSANLSGSEELEATAQIREALGDAVSVYLDGGRLSGPVSTVVKCVGHDVTILREGAISAELIRSQIRHGGGI</sequence>
<dbReference type="EC" id="2.7.7.87" evidence="3"/>
<dbReference type="SUPFAM" id="SSF55821">
    <property type="entry name" value="YrdC/RibB"/>
    <property type="match status" value="1"/>
</dbReference>
<evidence type="ECO:0000256" key="5">
    <source>
        <dbReference type="ARBA" id="ARBA00022679"/>
    </source>
</evidence>
<dbReference type="GO" id="GO:0061710">
    <property type="term" value="F:L-threonylcarbamoyladenylate synthase"/>
    <property type="evidence" value="ECO:0007669"/>
    <property type="project" value="UniProtKB-EC"/>
</dbReference>
<evidence type="ECO:0000256" key="1">
    <source>
        <dbReference type="ARBA" id="ARBA00004496"/>
    </source>
</evidence>
<keyword evidence="5" id="KW-0808">Transferase</keyword>
<dbReference type="AlphaFoldDB" id="A0A855X5I5"/>
<keyword evidence="4" id="KW-0963">Cytoplasm</keyword>
<feature type="domain" description="YrdC-like" evidence="12">
    <location>
        <begin position="41"/>
        <end position="224"/>
    </location>
</feature>
<dbReference type="GO" id="GO:0008033">
    <property type="term" value="P:tRNA processing"/>
    <property type="evidence" value="ECO:0007669"/>
    <property type="project" value="UniProtKB-KW"/>
</dbReference>
<dbReference type="Proteomes" id="UP000250918">
    <property type="component" value="Unassembled WGS sequence"/>
</dbReference>
<evidence type="ECO:0000256" key="2">
    <source>
        <dbReference type="ARBA" id="ARBA00007663"/>
    </source>
</evidence>
<dbReference type="GO" id="GO:0003725">
    <property type="term" value="F:double-stranded RNA binding"/>
    <property type="evidence" value="ECO:0007669"/>
    <property type="project" value="InterPro"/>
</dbReference>
<evidence type="ECO:0000256" key="4">
    <source>
        <dbReference type="ARBA" id="ARBA00022490"/>
    </source>
</evidence>
<proteinExistence type="inferred from homology"/>
<evidence type="ECO:0000256" key="7">
    <source>
        <dbReference type="ARBA" id="ARBA00022695"/>
    </source>
</evidence>
<dbReference type="EMBL" id="PQAP01000023">
    <property type="protein sequence ID" value="PWB74718.1"/>
    <property type="molecule type" value="Genomic_DNA"/>
</dbReference>
<reference evidence="13 14" key="1">
    <citation type="journal article" date="2018" name="ISME J.">
        <title>A methanotrophic archaeon couples anaerobic oxidation of methane to Fe(III) reduction.</title>
        <authorList>
            <person name="Cai C."/>
            <person name="Leu A.O."/>
            <person name="Xie G.J."/>
            <person name="Guo J."/>
            <person name="Feng Y."/>
            <person name="Zhao J.X."/>
            <person name="Tyson G.W."/>
            <person name="Yuan Z."/>
            <person name="Hu S."/>
        </authorList>
    </citation>
    <scope>NUCLEOTIDE SEQUENCE [LARGE SCALE GENOMIC DNA]</scope>
    <source>
        <strain evidence="13">FeB_12</strain>
    </source>
</reference>
<evidence type="ECO:0000256" key="10">
    <source>
        <dbReference type="ARBA" id="ARBA00029774"/>
    </source>
</evidence>
<evidence type="ECO:0000256" key="3">
    <source>
        <dbReference type="ARBA" id="ARBA00012584"/>
    </source>
</evidence>
<keyword evidence="6" id="KW-0819">tRNA processing</keyword>
<organism evidence="13 14">
    <name type="scientific">candidate division GN15 bacterium</name>
    <dbReference type="NCBI Taxonomy" id="2072418"/>
    <lineage>
        <taxon>Bacteria</taxon>
        <taxon>candidate division GN15</taxon>
    </lineage>
</organism>
<comment type="caution">
    <text evidence="13">The sequence shown here is derived from an EMBL/GenBank/DDBJ whole genome shotgun (WGS) entry which is preliminary data.</text>
</comment>
<evidence type="ECO:0000256" key="6">
    <source>
        <dbReference type="ARBA" id="ARBA00022694"/>
    </source>
</evidence>
<dbReference type="InterPro" id="IPR017945">
    <property type="entry name" value="DHBP_synth_RibB-like_a/b_dom"/>
</dbReference>
<evidence type="ECO:0000256" key="8">
    <source>
        <dbReference type="ARBA" id="ARBA00022741"/>
    </source>
</evidence>
<evidence type="ECO:0000256" key="11">
    <source>
        <dbReference type="ARBA" id="ARBA00048366"/>
    </source>
</evidence>
<keyword evidence="7" id="KW-0548">Nucleotidyltransferase</keyword>
<evidence type="ECO:0000259" key="12">
    <source>
        <dbReference type="PROSITE" id="PS51163"/>
    </source>
</evidence>
<evidence type="ECO:0000313" key="14">
    <source>
        <dbReference type="Proteomes" id="UP000250918"/>
    </source>
</evidence>
<protein>
    <recommendedName>
        <fullName evidence="10">L-threonylcarbamoyladenylate synthase</fullName>
        <ecNumber evidence="3">2.7.7.87</ecNumber>
    </recommendedName>
    <alternativeName>
        <fullName evidence="10">L-threonylcarbamoyladenylate synthase</fullName>
    </alternativeName>
</protein>